<evidence type="ECO:0000313" key="5">
    <source>
        <dbReference type="EMBL" id="RIE02755.1"/>
    </source>
</evidence>
<dbReference type="PANTHER" id="PTHR38445">
    <property type="entry name" value="HTH-TYPE TRANSCRIPTIONAL REPRESSOR YTRA"/>
    <property type="match status" value="1"/>
</dbReference>
<dbReference type="GO" id="GO:0003677">
    <property type="term" value="F:DNA binding"/>
    <property type="evidence" value="ECO:0007669"/>
    <property type="project" value="UniProtKB-KW"/>
</dbReference>
<gene>
    <name evidence="5" type="ORF">D3H35_19115</name>
</gene>
<protein>
    <submittedName>
        <fullName evidence="5">GntR family transcriptional regulator</fullName>
    </submittedName>
</protein>
<dbReference type="InterPro" id="IPR000524">
    <property type="entry name" value="Tscrpt_reg_HTH_GntR"/>
</dbReference>
<dbReference type="EMBL" id="QXJM01000039">
    <property type="protein sequence ID" value="RIE02755.1"/>
    <property type="molecule type" value="Genomic_DNA"/>
</dbReference>
<keyword evidence="1" id="KW-0805">Transcription regulation</keyword>
<feature type="domain" description="HTH gntR-type" evidence="4">
    <location>
        <begin position="18"/>
        <end position="86"/>
    </location>
</feature>
<dbReference type="PROSITE" id="PS50949">
    <property type="entry name" value="HTH_GNTR"/>
    <property type="match status" value="1"/>
</dbReference>
<evidence type="ECO:0000256" key="2">
    <source>
        <dbReference type="ARBA" id="ARBA00023125"/>
    </source>
</evidence>
<evidence type="ECO:0000259" key="4">
    <source>
        <dbReference type="PROSITE" id="PS50949"/>
    </source>
</evidence>
<dbReference type="Proteomes" id="UP000266340">
    <property type="component" value="Unassembled WGS sequence"/>
</dbReference>
<organism evidence="5 6">
    <name type="scientific">Cohnella faecalis</name>
    <dbReference type="NCBI Taxonomy" id="2315694"/>
    <lineage>
        <taxon>Bacteria</taxon>
        <taxon>Bacillati</taxon>
        <taxon>Bacillota</taxon>
        <taxon>Bacilli</taxon>
        <taxon>Bacillales</taxon>
        <taxon>Paenibacillaceae</taxon>
        <taxon>Cohnella</taxon>
    </lineage>
</organism>
<keyword evidence="2" id="KW-0238">DNA-binding</keyword>
<evidence type="ECO:0000256" key="1">
    <source>
        <dbReference type="ARBA" id="ARBA00023015"/>
    </source>
</evidence>
<keyword evidence="6" id="KW-1185">Reference proteome</keyword>
<dbReference type="SMART" id="SM00345">
    <property type="entry name" value="HTH_GNTR"/>
    <property type="match status" value="1"/>
</dbReference>
<dbReference type="Gene3D" id="1.10.10.10">
    <property type="entry name" value="Winged helix-like DNA-binding domain superfamily/Winged helix DNA-binding domain"/>
    <property type="match status" value="1"/>
</dbReference>
<dbReference type="Pfam" id="PF00392">
    <property type="entry name" value="GntR"/>
    <property type="match status" value="1"/>
</dbReference>
<evidence type="ECO:0000256" key="3">
    <source>
        <dbReference type="ARBA" id="ARBA00023163"/>
    </source>
</evidence>
<comment type="caution">
    <text evidence="5">The sequence shown here is derived from an EMBL/GenBank/DDBJ whole genome shotgun (WGS) entry which is preliminary data.</text>
</comment>
<dbReference type="AlphaFoldDB" id="A0A398CK78"/>
<dbReference type="SUPFAM" id="SSF46785">
    <property type="entry name" value="Winged helix' DNA-binding domain"/>
    <property type="match status" value="1"/>
</dbReference>
<keyword evidence="3" id="KW-0804">Transcription</keyword>
<accession>A0A398CK78</accession>
<evidence type="ECO:0000313" key="6">
    <source>
        <dbReference type="Proteomes" id="UP000266340"/>
    </source>
</evidence>
<reference evidence="5 6" key="1">
    <citation type="submission" date="2018-09" db="EMBL/GenBank/DDBJ databases">
        <title>Cohnella cavernae sp. nov., isolated from a karst cave.</title>
        <authorList>
            <person name="Zhu H."/>
        </authorList>
    </citation>
    <scope>NUCLEOTIDE SEQUENCE [LARGE SCALE GENOMIC DNA]</scope>
    <source>
        <strain evidence="5 6">K2E09-144</strain>
    </source>
</reference>
<dbReference type="RefSeq" id="WP_119150788.1">
    <property type="nucleotide sequence ID" value="NZ_JBHSOV010000035.1"/>
</dbReference>
<dbReference type="OrthoDB" id="362473at2"/>
<dbReference type="CDD" id="cd07377">
    <property type="entry name" value="WHTH_GntR"/>
    <property type="match status" value="1"/>
</dbReference>
<proteinExistence type="predicted"/>
<sequence>MPATHVWSSEQFRIDPSRPLYEQYIEQIRAMIAKGALAPGIRLPSVRETAAALRVNPTTVMKTYQELERMNLLVTFRGQGTFVTEEAEAIRRSRVALAKHAVRQMEELAASIGLTLHQLLELAKEKE</sequence>
<dbReference type="InterPro" id="IPR036388">
    <property type="entry name" value="WH-like_DNA-bd_sf"/>
</dbReference>
<name>A0A398CK78_9BACL</name>
<dbReference type="GO" id="GO:0003700">
    <property type="term" value="F:DNA-binding transcription factor activity"/>
    <property type="evidence" value="ECO:0007669"/>
    <property type="project" value="InterPro"/>
</dbReference>
<dbReference type="PANTHER" id="PTHR38445:SF9">
    <property type="entry name" value="HTH-TYPE TRANSCRIPTIONAL REPRESSOR YTRA"/>
    <property type="match status" value="1"/>
</dbReference>
<dbReference type="InterPro" id="IPR036390">
    <property type="entry name" value="WH_DNA-bd_sf"/>
</dbReference>